<dbReference type="Pfam" id="PF14559">
    <property type="entry name" value="TPR_19"/>
    <property type="match status" value="2"/>
</dbReference>
<feature type="transmembrane region" description="Helical" evidence="4">
    <location>
        <begin position="220"/>
        <end position="238"/>
    </location>
</feature>
<accession>A0A2G6KHN5</accession>
<gene>
    <name evidence="5" type="ORF">CSA56_05210</name>
</gene>
<protein>
    <submittedName>
        <fullName evidence="5">Uncharacterized protein</fullName>
    </submittedName>
</protein>
<evidence type="ECO:0000256" key="2">
    <source>
        <dbReference type="ARBA" id="ARBA00022803"/>
    </source>
</evidence>
<dbReference type="SMART" id="SM00028">
    <property type="entry name" value="TPR"/>
    <property type="match status" value="5"/>
</dbReference>
<evidence type="ECO:0000256" key="4">
    <source>
        <dbReference type="SAM" id="Phobius"/>
    </source>
</evidence>
<dbReference type="AlphaFoldDB" id="A0A2G6KHN5"/>
<feature type="transmembrane region" description="Helical" evidence="4">
    <location>
        <begin position="297"/>
        <end position="315"/>
    </location>
</feature>
<comment type="caution">
    <text evidence="5">The sequence shown here is derived from an EMBL/GenBank/DDBJ whole genome shotgun (WGS) entry which is preliminary data.</text>
</comment>
<evidence type="ECO:0000256" key="3">
    <source>
        <dbReference type="PROSITE-ProRule" id="PRU00339"/>
    </source>
</evidence>
<feature type="repeat" description="TPR" evidence="3">
    <location>
        <begin position="534"/>
        <end position="567"/>
    </location>
</feature>
<evidence type="ECO:0000313" key="6">
    <source>
        <dbReference type="Proteomes" id="UP000230821"/>
    </source>
</evidence>
<feature type="transmembrane region" description="Helical" evidence="4">
    <location>
        <begin position="322"/>
        <end position="343"/>
    </location>
</feature>
<feature type="transmembrane region" description="Helical" evidence="4">
    <location>
        <begin position="349"/>
        <end position="372"/>
    </location>
</feature>
<feature type="transmembrane region" description="Helical" evidence="4">
    <location>
        <begin position="174"/>
        <end position="200"/>
    </location>
</feature>
<dbReference type="Pfam" id="PF13431">
    <property type="entry name" value="TPR_17"/>
    <property type="match status" value="1"/>
</dbReference>
<dbReference type="Proteomes" id="UP000230821">
    <property type="component" value="Unassembled WGS sequence"/>
</dbReference>
<dbReference type="InterPro" id="IPR011990">
    <property type="entry name" value="TPR-like_helical_dom_sf"/>
</dbReference>
<keyword evidence="1" id="KW-0677">Repeat</keyword>
<dbReference type="PANTHER" id="PTHR44227:SF3">
    <property type="entry name" value="PROTEIN O-MANNOSYL-TRANSFERASE TMTC4"/>
    <property type="match status" value="1"/>
</dbReference>
<proteinExistence type="predicted"/>
<feature type="repeat" description="TPR" evidence="3">
    <location>
        <begin position="568"/>
        <end position="601"/>
    </location>
</feature>
<dbReference type="Gene3D" id="1.25.40.10">
    <property type="entry name" value="Tetratricopeptide repeat domain"/>
    <property type="match status" value="1"/>
</dbReference>
<dbReference type="InterPro" id="IPR019734">
    <property type="entry name" value="TPR_rpt"/>
</dbReference>
<dbReference type="PROSITE" id="PS50293">
    <property type="entry name" value="TPR_REGION"/>
    <property type="match status" value="1"/>
</dbReference>
<dbReference type="SUPFAM" id="SSF48452">
    <property type="entry name" value="TPR-like"/>
    <property type="match status" value="1"/>
</dbReference>
<feature type="repeat" description="TPR" evidence="3">
    <location>
        <begin position="500"/>
        <end position="533"/>
    </location>
</feature>
<keyword evidence="4" id="KW-0812">Transmembrane</keyword>
<organism evidence="5 6">
    <name type="scientific">candidate division KSB3 bacterium</name>
    <dbReference type="NCBI Taxonomy" id="2044937"/>
    <lineage>
        <taxon>Bacteria</taxon>
        <taxon>candidate division KSB3</taxon>
    </lineage>
</organism>
<dbReference type="InterPro" id="IPR052346">
    <property type="entry name" value="O-mannosyl-transferase_TMTC"/>
</dbReference>
<feature type="transmembrane region" description="Helical" evidence="4">
    <location>
        <begin position="384"/>
        <end position="403"/>
    </location>
</feature>
<feature type="repeat" description="TPR" evidence="3">
    <location>
        <begin position="466"/>
        <end position="499"/>
    </location>
</feature>
<keyword evidence="4" id="KW-0472">Membrane</keyword>
<name>A0A2G6KHN5_9BACT</name>
<reference evidence="5 6" key="1">
    <citation type="submission" date="2017-10" db="EMBL/GenBank/DDBJ databases">
        <title>Novel microbial diversity and functional potential in the marine mammal oral microbiome.</title>
        <authorList>
            <person name="Dudek N.K."/>
            <person name="Sun C.L."/>
            <person name="Burstein D."/>
            <person name="Kantor R.S."/>
            <person name="Aliaga Goltsman D.S."/>
            <person name="Bik E.M."/>
            <person name="Thomas B.C."/>
            <person name="Banfield J.F."/>
            <person name="Relman D.A."/>
        </authorList>
    </citation>
    <scope>NUCLEOTIDE SEQUENCE [LARGE SCALE GENOMIC DNA]</scope>
    <source>
        <strain evidence="5">DOLJORAL78_47_16</strain>
    </source>
</reference>
<dbReference type="PANTHER" id="PTHR44227">
    <property type="match status" value="1"/>
</dbReference>
<evidence type="ECO:0000256" key="1">
    <source>
        <dbReference type="ARBA" id="ARBA00022737"/>
    </source>
</evidence>
<feature type="transmembrane region" description="Helical" evidence="4">
    <location>
        <begin position="144"/>
        <end position="162"/>
    </location>
</feature>
<keyword evidence="4" id="KW-1133">Transmembrane helix</keyword>
<keyword evidence="2 3" id="KW-0802">TPR repeat</keyword>
<dbReference type="EMBL" id="PDSK01000056">
    <property type="protein sequence ID" value="PIE35186.1"/>
    <property type="molecule type" value="Genomic_DNA"/>
</dbReference>
<dbReference type="PROSITE" id="PS50005">
    <property type="entry name" value="TPR"/>
    <property type="match status" value="4"/>
</dbReference>
<evidence type="ECO:0000313" key="5">
    <source>
        <dbReference type="EMBL" id="PIE35186.1"/>
    </source>
</evidence>
<feature type="transmembrane region" description="Helical" evidence="4">
    <location>
        <begin position="7"/>
        <end position="25"/>
    </location>
</feature>
<sequence>MSCMKKPYRIGCVAAIVCLSVAVYWNSLGNEFVNWDDTALIVENESIRALDWQHIKAFFTPGTSGSYQPIRDLSYAIDYRLWQLDPTGYHLNNIALHVCNTLLIYFITTALIKRFLVSCLVSLLFAVHPVHVEAVTWLSGRRDVLSLAFALCSVYGFLRFAPQEKARKASENRVRIGWLLLSVCAFSLGILTKAVIIVLPALLMLYDLCFLNPVKRWRRLWWFLPFWAIAAAFFRVYVSVARASGVAKTAYHGGSVQGTALTMLRVFGEYVKMLLLPKGLSISYGAQPVGSGWEPTFLLALAVFAAMLGCMAWAWKHKKPVFFGIAWFYISLLPVSNIIPISTVKADRYLYMPSVGFFWALAWLITSLWTALKRINTSAFGKKILLAGYWILIGSVLCSYAVLTIQRNRDWKNSHTLWAATLDTDPTHPIALNNLGILYSKQGMYEKAVALFEPILDSPVYFENRHGVMTNLAHAYAGLGMFDEAMEQYLDALRTVPGYIEAEIGLGNVYIQLHRYDEAEAIFRTLLRKKPDDAALHYQIGTLLFAQKKYDDAGVFYRQTIALDRSHIAAYNRLGICYLQAEKREKAEEVYQEALRIEPNSKVLREELGALLHLQNDDTK</sequence>